<comment type="caution">
    <text evidence="2">The sequence shown here is derived from an EMBL/GenBank/DDBJ whole genome shotgun (WGS) entry which is preliminary data.</text>
</comment>
<dbReference type="InterPro" id="IPR013424">
    <property type="entry name" value="Ice-binding_C"/>
</dbReference>
<evidence type="ECO:0000313" key="2">
    <source>
        <dbReference type="EMBL" id="TWT91726.1"/>
    </source>
</evidence>
<dbReference type="Proteomes" id="UP000317421">
    <property type="component" value="Unassembled WGS sequence"/>
</dbReference>
<dbReference type="AlphaFoldDB" id="A0A5C5ZX72"/>
<reference evidence="2 3" key="1">
    <citation type="submission" date="2019-02" db="EMBL/GenBank/DDBJ databases">
        <title>Deep-cultivation of Planctomycetes and their phenomic and genomic characterization uncovers novel biology.</title>
        <authorList>
            <person name="Wiegand S."/>
            <person name="Jogler M."/>
            <person name="Boedeker C."/>
            <person name="Pinto D."/>
            <person name="Vollmers J."/>
            <person name="Rivas-Marin E."/>
            <person name="Kohn T."/>
            <person name="Peeters S.H."/>
            <person name="Heuer A."/>
            <person name="Rast P."/>
            <person name="Oberbeckmann S."/>
            <person name="Bunk B."/>
            <person name="Jeske O."/>
            <person name="Meyerdierks A."/>
            <person name="Storesund J.E."/>
            <person name="Kallscheuer N."/>
            <person name="Luecker S."/>
            <person name="Lage O.M."/>
            <person name="Pohl T."/>
            <person name="Merkel B.J."/>
            <person name="Hornburger P."/>
            <person name="Mueller R.-W."/>
            <person name="Bruemmer F."/>
            <person name="Labrenz M."/>
            <person name="Spormann A.M."/>
            <person name="Op Den Camp H."/>
            <person name="Overmann J."/>
            <person name="Amann R."/>
            <person name="Jetten M.S.M."/>
            <person name="Mascher T."/>
            <person name="Medema M.H."/>
            <person name="Devos D.P."/>
            <person name="Kaster A.-K."/>
            <person name="Ovreas L."/>
            <person name="Rohde M."/>
            <person name="Galperin M.Y."/>
            <person name="Jogler C."/>
        </authorList>
    </citation>
    <scope>NUCLEOTIDE SEQUENCE [LARGE SCALE GENOMIC DNA]</scope>
    <source>
        <strain evidence="2 3">Pla108</strain>
    </source>
</reference>
<proteinExistence type="predicted"/>
<gene>
    <name evidence="2" type="ORF">Pla108_42090</name>
</gene>
<name>A0A5C5ZX72_9BACT</name>
<feature type="chain" id="PRO_5023130973" description="PEP-CTERM protein-sorting domain-containing protein" evidence="1">
    <location>
        <begin position="24"/>
        <end position="242"/>
    </location>
</feature>
<feature type="signal peptide" evidence="1">
    <location>
        <begin position="1"/>
        <end position="23"/>
    </location>
</feature>
<sequence length="242" mass="24638" precursor="true">MTIKFNRQLILGAALLCTAPAFGAPIAIVNGDFELDAADNVAPPTGWIDESPDGFWTGVADEVGNPTAAQAAAAPGSGLGDYFLTTARQSAGVGSQSENDLLTQTVDLSAFGGLIDAGDQVLEVDFVWSSNDGRDTGAFDLSFYSSTDGTGAPIGAGYSVALDDDNGFAFTGWFEETVGGVVPVSARSVTLSISTARSGGSETNIWIDNISGSIGQPVPEPGSALLLVLGLTAVGFCKSSRS</sequence>
<evidence type="ECO:0008006" key="4">
    <source>
        <dbReference type="Google" id="ProtNLM"/>
    </source>
</evidence>
<protein>
    <recommendedName>
        <fullName evidence="4">PEP-CTERM protein-sorting domain-containing protein</fullName>
    </recommendedName>
</protein>
<accession>A0A5C5ZX72</accession>
<evidence type="ECO:0000313" key="3">
    <source>
        <dbReference type="Proteomes" id="UP000317421"/>
    </source>
</evidence>
<dbReference type="RefSeq" id="WP_146446876.1">
    <property type="nucleotide sequence ID" value="NZ_SJPR01000016.1"/>
</dbReference>
<evidence type="ECO:0000256" key="1">
    <source>
        <dbReference type="SAM" id="SignalP"/>
    </source>
</evidence>
<dbReference type="EMBL" id="SJPR01000016">
    <property type="protein sequence ID" value="TWT91726.1"/>
    <property type="molecule type" value="Genomic_DNA"/>
</dbReference>
<organism evidence="2 3">
    <name type="scientific">Botrimarina colliarenosi</name>
    <dbReference type="NCBI Taxonomy" id="2528001"/>
    <lineage>
        <taxon>Bacteria</taxon>
        <taxon>Pseudomonadati</taxon>
        <taxon>Planctomycetota</taxon>
        <taxon>Planctomycetia</taxon>
        <taxon>Pirellulales</taxon>
        <taxon>Lacipirellulaceae</taxon>
        <taxon>Botrimarina</taxon>
    </lineage>
</organism>
<keyword evidence="3" id="KW-1185">Reference proteome</keyword>
<keyword evidence="1" id="KW-0732">Signal</keyword>
<dbReference type="NCBIfam" id="TIGR02595">
    <property type="entry name" value="PEP_CTERM"/>
    <property type="match status" value="1"/>
</dbReference>